<evidence type="ECO:0000313" key="5">
    <source>
        <dbReference type="Proteomes" id="UP000262195"/>
    </source>
</evidence>
<feature type="domain" description="Phage capsid-like C-terminal" evidence="3">
    <location>
        <begin position="154"/>
        <end position="411"/>
    </location>
</feature>
<dbReference type="AlphaFoldDB" id="A0A3D4S3C6"/>
<dbReference type="InterPro" id="IPR054612">
    <property type="entry name" value="Phage_capsid-like_C"/>
</dbReference>
<dbReference type="EMBL" id="DQHO01000003">
    <property type="protein sequence ID" value="HCS93126.1"/>
    <property type="molecule type" value="Genomic_DNA"/>
</dbReference>
<gene>
    <name evidence="4" type="ORF">DIW15_00255</name>
</gene>
<dbReference type="NCBIfam" id="TIGR01554">
    <property type="entry name" value="major_cap_HK97"/>
    <property type="match status" value="1"/>
</dbReference>
<dbReference type="Pfam" id="PF05065">
    <property type="entry name" value="Phage_capsid"/>
    <property type="match status" value="1"/>
</dbReference>
<protein>
    <submittedName>
        <fullName evidence="4">Phage major capsid protein</fullName>
    </submittedName>
</protein>
<name>A0A3D4S3C6_9ENTE</name>
<sequence>MALRKLILAKKISERSSKIEALRADEDKLKDEEKEVAKAVDEAETDEDMKVVEDSADELEKKLDENAKAIADLEKEKAELEAELADIEEDQPKAKTEEDEEKGEERQMAKKINTRDTGVMSIRESLQVDEVRSFYQNIANAMTEKRSLTGDEKVVPQIVVDRIESKLGDYSTLLAEVTVEQIGGTGRAVIAGDIPEAVWFELGKKALAELEDEFKGIEVDGFGLGGYLPVPNIIIENSLINLAAHVEDRLAKSIAKALDKAILKGEGLAKKQPIGIVPSIPEENKVESDGNVADLIAQLGLVDTDGTGGEVVAVMNRKTYYSKIVPQTLAVAANGVLTGSYALPFRVVLSAYADDNTVVFADLKQYLLSQRSAIRVESSTDVQFTSDNTVFRGVGYFDGKPMKNNAFALVTITDTPAEA</sequence>
<comment type="subcellular location">
    <subcellularLocation>
        <location evidence="1">Virion</location>
    </subcellularLocation>
</comment>
<evidence type="ECO:0000313" key="4">
    <source>
        <dbReference type="EMBL" id="HCS93126.1"/>
    </source>
</evidence>
<evidence type="ECO:0000256" key="1">
    <source>
        <dbReference type="ARBA" id="ARBA00004328"/>
    </source>
</evidence>
<comment type="caution">
    <text evidence="4">The sequence shown here is derived from an EMBL/GenBank/DDBJ whole genome shotgun (WGS) entry which is preliminary data.</text>
</comment>
<evidence type="ECO:0000256" key="2">
    <source>
        <dbReference type="SAM" id="MobiDB-lite"/>
    </source>
</evidence>
<reference evidence="4 5" key="1">
    <citation type="journal article" date="2018" name="Nat. Biotechnol.">
        <title>A standardized bacterial taxonomy based on genome phylogeny substantially revises the tree of life.</title>
        <authorList>
            <person name="Parks D.H."/>
            <person name="Chuvochina M."/>
            <person name="Waite D.W."/>
            <person name="Rinke C."/>
            <person name="Skarshewski A."/>
            <person name="Chaumeil P.A."/>
            <person name="Hugenholtz P."/>
        </authorList>
    </citation>
    <scope>NUCLEOTIDE SEQUENCE [LARGE SCALE GENOMIC DNA]</scope>
    <source>
        <strain evidence="4">UBA11306</strain>
    </source>
</reference>
<proteinExistence type="predicted"/>
<dbReference type="STRING" id="1121105.GCA_000421665_01314"/>
<dbReference type="InterPro" id="IPR024455">
    <property type="entry name" value="Phage_capsid"/>
</dbReference>
<feature type="region of interest" description="Disordered" evidence="2">
    <location>
        <begin position="84"/>
        <end position="108"/>
    </location>
</feature>
<dbReference type="SUPFAM" id="SSF56563">
    <property type="entry name" value="Major capsid protein gp5"/>
    <property type="match status" value="1"/>
</dbReference>
<evidence type="ECO:0000259" key="3">
    <source>
        <dbReference type="Pfam" id="PF05065"/>
    </source>
</evidence>
<dbReference type="Proteomes" id="UP000262195">
    <property type="component" value="Unassembled WGS sequence"/>
</dbReference>
<accession>A0A3D4S3C6</accession>
<organism evidence="4 5">
    <name type="scientific">Bavariicoccus seileri</name>
    <dbReference type="NCBI Taxonomy" id="549685"/>
    <lineage>
        <taxon>Bacteria</taxon>
        <taxon>Bacillati</taxon>
        <taxon>Bacillota</taxon>
        <taxon>Bacilli</taxon>
        <taxon>Lactobacillales</taxon>
        <taxon>Enterococcaceae</taxon>
        <taxon>Bavariicoccus</taxon>
    </lineage>
</organism>